<dbReference type="PANTHER" id="PTHR32089:SF119">
    <property type="entry name" value="METHYL-ACCEPTING CHEMOTAXIS PROTEIN CTPL"/>
    <property type="match status" value="1"/>
</dbReference>
<dbReference type="PRINTS" id="PR00260">
    <property type="entry name" value="CHEMTRNSDUCR"/>
</dbReference>
<comment type="similarity">
    <text evidence="8">Belongs to the methyl-accepting chemotaxis (MCP) protein family.</text>
</comment>
<evidence type="ECO:0000256" key="10">
    <source>
        <dbReference type="SAM" id="Coils"/>
    </source>
</evidence>
<comment type="subcellular location">
    <subcellularLocation>
        <location evidence="1">Cell membrane</location>
        <topology evidence="1">Multi-pass membrane protein</topology>
    </subcellularLocation>
</comment>
<keyword evidence="5 11" id="KW-1133">Transmembrane helix</keyword>
<dbReference type="AlphaFoldDB" id="A0A859D0A6"/>
<keyword evidence="4 11" id="KW-0812">Transmembrane</keyword>
<feature type="domain" description="Methyl-accepting transducer" evidence="12">
    <location>
        <begin position="465"/>
        <end position="701"/>
    </location>
</feature>
<keyword evidence="3" id="KW-0145">Chemotaxis</keyword>
<reference evidence="13 14" key="1">
    <citation type="submission" date="2020-06" db="EMBL/GenBank/DDBJ databases">
        <authorList>
            <person name="Voronona O.L."/>
            <person name="Aksenova E.I."/>
            <person name="Kunda M.S."/>
            <person name="Semenov A.N."/>
            <person name="Ryzhova N."/>
        </authorList>
    </citation>
    <scope>NUCLEOTIDE SEQUENCE [LARGE SCALE GENOMIC DNA]</scope>
    <source>
        <strain evidence="13 14">MPKMM3633</strain>
    </source>
</reference>
<proteinExistence type="inferred from homology"/>
<keyword evidence="2" id="KW-1003">Cell membrane</keyword>
<dbReference type="Pfam" id="PF02743">
    <property type="entry name" value="dCache_1"/>
    <property type="match status" value="1"/>
</dbReference>
<dbReference type="FunFam" id="1.10.287.950:FF:000001">
    <property type="entry name" value="Methyl-accepting chemotaxis sensory transducer"/>
    <property type="match status" value="1"/>
</dbReference>
<keyword evidence="10" id="KW-0175">Coiled coil</keyword>
<dbReference type="SUPFAM" id="SSF58104">
    <property type="entry name" value="Methyl-accepting chemotaxis protein (MCP) signaling domain"/>
    <property type="match status" value="1"/>
</dbReference>
<evidence type="ECO:0000256" key="9">
    <source>
        <dbReference type="PROSITE-ProRule" id="PRU00284"/>
    </source>
</evidence>
<dbReference type="GO" id="GO:0005886">
    <property type="term" value="C:plasma membrane"/>
    <property type="evidence" value="ECO:0007669"/>
    <property type="project" value="UniProtKB-SubCell"/>
</dbReference>
<evidence type="ECO:0000256" key="7">
    <source>
        <dbReference type="ARBA" id="ARBA00023224"/>
    </source>
</evidence>
<evidence type="ECO:0000259" key="12">
    <source>
        <dbReference type="PROSITE" id="PS50111"/>
    </source>
</evidence>
<dbReference type="Gene3D" id="1.10.287.950">
    <property type="entry name" value="Methyl-accepting chemotaxis protein"/>
    <property type="match status" value="1"/>
</dbReference>
<dbReference type="KEGG" id="mpri:MP3633_3487"/>
<dbReference type="Gene3D" id="3.30.450.20">
    <property type="entry name" value="PAS domain"/>
    <property type="match status" value="1"/>
</dbReference>
<feature type="coiled-coil region" evidence="10">
    <location>
        <begin position="543"/>
        <end position="570"/>
    </location>
</feature>
<dbReference type="GO" id="GO:0006935">
    <property type="term" value="P:chemotaxis"/>
    <property type="evidence" value="ECO:0007669"/>
    <property type="project" value="UniProtKB-KW"/>
</dbReference>
<evidence type="ECO:0000256" key="6">
    <source>
        <dbReference type="ARBA" id="ARBA00023136"/>
    </source>
</evidence>
<dbReference type="EMBL" id="CP054301">
    <property type="protein sequence ID" value="QKK82214.1"/>
    <property type="molecule type" value="Genomic_DNA"/>
</dbReference>
<dbReference type="GO" id="GO:0004888">
    <property type="term" value="F:transmembrane signaling receptor activity"/>
    <property type="evidence" value="ECO:0007669"/>
    <property type="project" value="InterPro"/>
</dbReference>
<feature type="transmembrane region" description="Helical" evidence="11">
    <location>
        <begin position="384"/>
        <end position="405"/>
    </location>
</feature>
<dbReference type="RefSeq" id="WP_176336459.1">
    <property type="nucleotide sequence ID" value="NZ_BAAAEF010000017.1"/>
</dbReference>
<evidence type="ECO:0000256" key="3">
    <source>
        <dbReference type="ARBA" id="ARBA00022500"/>
    </source>
</evidence>
<dbReference type="GO" id="GO:0007165">
    <property type="term" value="P:signal transduction"/>
    <property type="evidence" value="ECO:0007669"/>
    <property type="project" value="UniProtKB-KW"/>
</dbReference>
<evidence type="ECO:0000256" key="8">
    <source>
        <dbReference type="ARBA" id="ARBA00029447"/>
    </source>
</evidence>
<dbReference type="SMART" id="SM00283">
    <property type="entry name" value="MA"/>
    <property type="match status" value="1"/>
</dbReference>
<accession>A0A859D0A6</accession>
<evidence type="ECO:0000256" key="5">
    <source>
        <dbReference type="ARBA" id="ARBA00022989"/>
    </source>
</evidence>
<evidence type="ECO:0000313" key="13">
    <source>
        <dbReference type="EMBL" id="QKK82214.1"/>
    </source>
</evidence>
<dbReference type="Proteomes" id="UP000509371">
    <property type="component" value="Chromosome"/>
</dbReference>
<dbReference type="InterPro" id="IPR004089">
    <property type="entry name" value="MCPsignal_dom"/>
</dbReference>
<protein>
    <submittedName>
        <fullName evidence="13">Methyl-accepting chemotaxis protein</fullName>
    </submittedName>
</protein>
<dbReference type="PROSITE" id="PS50111">
    <property type="entry name" value="CHEMOTAXIS_TRANSDUC_2"/>
    <property type="match status" value="1"/>
</dbReference>
<organism evidence="13 14">
    <name type="scientific">Marinomonas primoryensis</name>
    <dbReference type="NCBI Taxonomy" id="178399"/>
    <lineage>
        <taxon>Bacteria</taxon>
        <taxon>Pseudomonadati</taxon>
        <taxon>Pseudomonadota</taxon>
        <taxon>Gammaproteobacteria</taxon>
        <taxon>Oceanospirillales</taxon>
        <taxon>Oceanospirillaceae</taxon>
        <taxon>Marinomonas</taxon>
    </lineage>
</organism>
<dbReference type="PANTHER" id="PTHR32089">
    <property type="entry name" value="METHYL-ACCEPTING CHEMOTAXIS PROTEIN MCPB"/>
    <property type="match status" value="1"/>
</dbReference>
<dbReference type="CDD" id="cd11386">
    <property type="entry name" value="MCP_signal"/>
    <property type="match status" value="1"/>
</dbReference>
<keyword evidence="7 9" id="KW-0807">Transducer</keyword>
<dbReference type="InterPro" id="IPR033479">
    <property type="entry name" value="dCache_1"/>
</dbReference>
<sequence>MTFKNKILITLMLVGLIPVFISSAISVNFSSKALIDMGNNQLMSLQETKSHSVTSYLDTLSNGLSLLAENPIVVRMLPLLGNAYKRLNKIPVNDQNLDDVARFYDSEFKTRLSPDEASEFESDALISQLSPAAILLQSAYIAQNTNPVGEKDKTLNSQHIPAYDAFHQGAHPYLQKVQQEFGFYDVFLISDTGDVVYSVFKEIDFGTSLTTGPFKDSGLAKAFTNSLNNDGVSFTDFSLYMPSHQSPAGFLSVPVFKNEKRIGVLVAQFPISTLNNIMTERAGLGETGETYLIGMDGKMRSDSYLDPENHSVLASFRNPKEGSVDTVVVQEASKGIANTKMIENYKGNSVLSSYSPLEYKGLKWIVVAEMAEDEALASVHKLNYVILALCLIIAVAIAFIALWFARSILAPLGAEPKEMQAIAEKIAAGDLSIEFNNTSSPSSIYGAMRTMSENLNQLIRQVKSSAMSQSVSSYKLAEISETASANIQSQHSSTTEIGNAMQQMVISVTEVARNILDATSAAGDAKQRVNDSREDLLIAVKDMAQVSEEVRKARETVDNLNKRTEEISNVVSTIQGISDQTNLLALNAAIEAARAGESGRGFAVVADEVRGLASNTQKETEQIASIIRSLQMEASAAQKVLHSCVDYAQRVSDTANHTANSLNEASNYVDNVSNMMEQVSSASEEQGSVANEISNNVEAVTEASSRSEQAISEISKSSEEMAKLSTDLEKIISRFRLRDQ</sequence>
<evidence type="ECO:0000256" key="11">
    <source>
        <dbReference type="SAM" id="Phobius"/>
    </source>
</evidence>
<evidence type="ECO:0000256" key="2">
    <source>
        <dbReference type="ARBA" id="ARBA00022475"/>
    </source>
</evidence>
<evidence type="ECO:0000256" key="1">
    <source>
        <dbReference type="ARBA" id="ARBA00004651"/>
    </source>
</evidence>
<evidence type="ECO:0000313" key="14">
    <source>
        <dbReference type="Proteomes" id="UP000509371"/>
    </source>
</evidence>
<name>A0A859D0A6_9GAMM</name>
<keyword evidence="6 11" id="KW-0472">Membrane</keyword>
<evidence type="ECO:0000256" key="4">
    <source>
        <dbReference type="ARBA" id="ARBA00022692"/>
    </source>
</evidence>
<dbReference type="Pfam" id="PF00015">
    <property type="entry name" value="MCPsignal"/>
    <property type="match status" value="1"/>
</dbReference>
<gene>
    <name evidence="13" type="ORF">MP3633_3487</name>
</gene>
<dbReference type="InterPro" id="IPR004090">
    <property type="entry name" value="Chemotax_Me-accpt_rcpt"/>
</dbReference>